<evidence type="ECO:0000313" key="2">
    <source>
        <dbReference type="EMBL" id="MBI3126662.1"/>
    </source>
</evidence>
<proteinExistence type="inferred from homology"/>
<dbReference type="GO" id="GO:0006450">
    <property type="term" value="P:regulation of translational fidelity"/>
    <property type="evidence" value="ECO:0007669"/>
    <property type="project" value="InterPro"/>
</dbReference>
<dbReference type="PANTHER" id="PTHR15004">
    <property type="entry name" value="GLUTAMYL-TRNA(GLN) AMIDOTRANSFERASE SUBUNIT C, MITOCHONDRIAL"/>
    <property type="match status" value="1"/>
</dbReference>
<comment type="catalytic activity">
    <reaction evidence="1">
        <text>L-aspartyl-tRNA(Asn) + L-glutamine + ATP + H2O = L-asparaginyl-tRNA(Asn) + L-glutamate + ADP + phosphate + 2 H(+)</text>
        <dbReference type="Rhea" id="RHEA:14513"/>
        <dbReference type="Rhea" id="RHEA-COMP:9674"/>
        <dbReference type="Rhea" id="RHEA-COMP:9677"/>
        <dbReference type="ChEBI" id="CHEBI:15377"/>
        <dbReference type="ChEBI" id="CHEBI:15378"/>
        <dbReference type="ChEBI" id="CHEBI:29985"/>
        <dbReference type="ChEBI" id="CHEBI:30616"/>
        <dbReference type="ChEBI" id="CHEBI:43474"/>
        <dbReference type="ChEBI" id="CHEBI:58359"/>
        <dbReference type="ChEBI" id="CHEBI:78515"/>
        <dbReference type="ChEBI" id="CHEBI:78516"/>
        <dbReference type="ChEBI" id="CHEBI:456216"/>
    </reaction>
</comment>
<dbReference type="GO" id="GO:0070681">
    <property type="term" value="P:glutaminyl-tRNAGln biosynthesis via transamidation"/>
    <property type="evidence" value="ECO:0007669"/>
    <property type="project" value="TreeGrafter"/>
</dbReference>
<comment type="caution">
    <text evidence="2">The sequence shown here is derived from an EMBL/GenBank/DDBJ whole genome shotgun (WGS) entry which is preliminary data.</text>
</comment>
<comment type="similarity">
    <text evidence="1">Belongs to the GatC family.</text>
</comment>
<dbReference type="InterPro" id="IPR036113">
    <property type="entry name" value="Asp/Glu-ADT_sf_sub_c"/>
</dbReference>
<dbReference type="Proteomes" id="UP000782312">
    <property type="component" value="Unassembled WGS sequence"/>
</dbReference>
<reference evidence="2" key="1">
    <citation type="submission" date="2020-07" db="EMBL/GenBank/DDBJ databases">
        <title>Huge and variable diversity of episymbiotic CPR bacteria and DPANN archaea in groundwater ecosystems.</title>
        <authorList>
            <person name="He C.Y."/>
            <person name="Keren R."/>
            <person name="Whittaker M."/>
            <person name="Farag I.F."/>
            <person name="Doudna J."/>
            <person name="Cate J.H.D."/>
            <person name="Banfield J.F."/>
        </authorList>
    </citation>
    <scope>NUCLEOTIDE SEQUENCE</scope>
    <source>
        <strain evidence="2">NC_groundwater_763_Ag_S-0.2um_68_21</strain>
    </source>
</reference>
<dbReference type="HAMAP" id="MF_00122">
    <property type="entry name" value="GatC"/>
    <property type="match status" value="1"/>
</dbReference>
<dbReference type="PANTHER" id="PTHR15004:SF0">
    <property type="entry name" value="GLUTAMYL-TRNA(GLN) AMIDOTRANSFERASE SUBUNIT C, MITOCHONDRIAL"/>
    <property type="match status" value="1"/>
</dbReference>
<dbReference type="Pfam" id="PF02686">
    <property type="entry name" value="GatC"/>
    <property type="match status" value="1"/>
</dbReference>
<dbReference type="GO" id="GO:0005524">
    <property type="term" value="F:ATP binding"/>
    <property type="evidence" value="ECO:0007669"/>
    <property type="project" value="UniProtKB-KW"/>
</dbReference>
<sequence>MAISRQDVLHVSRLARLRLSEAEVEKFTAQLGNILDYISKLNELDTRDVPPTSHALDLANVFREDEVADPPVENLEGMAPSFYKGHFRVPKVIE</sequence>
<dbReference type="SUPFAM" id="SSF141000">
    <property type="entry name" value="Glu-tRNAGln amidotransferase C subunit"/>
    <property type="match status" value="1"/>
</dbReference>
<name>A0A932HYU5_UNCTE</name>
<comment type="catalytic activity">
    <reaction evidence="1">
        <text>L-glutamyl-tRNA(Gln) + L-glutamine + ATP + H2O = L-glutaminyl-tRNA(Gln) + L-glutamate + ADP + phosphate + H(+)</text>
        <dbReference type="Rhea" id="RHEA:17521"/>
        <dbReference type="Rhea" id="RHEA-COMP:9681"/>
        <dbReference type="Rhea" id="RHEA-COMP:9684"/>
        <dbReference type="ChEBI" id="CHEBI:15377"/>
        <dbReference type="ChEBI" id="CHEBI:15378"/>
        <dbReference type="ChEBI" id="CHEBI:29985"/>
        <dbReference type="ChEBI" id="CHEBI:30616"/>
        <dbReference type="ChEBI" id="CHEBI:43474"/>
        <dbReference type="ChEBI" id="CHEBI:58359"/>
        <dbReference type="ChEBI" id="CHEBI:78520"/>
        <dbReference type="ChEBI" id="CHEBI:78521"/>
        <dbReference type="ChEBI" id="CHEBI:456216"/>
    </reaction>
</comment>
<dbReference type="EC" id="6.3.5.-" evidence="1"/>
<evidence type="ECO:0000313" key="3">
    <source>
        <dbReference type="Proteomes" id="UP000782312"/>
    </source>
</evidence>
<keyword evidence="1" id="KW-0436">Ligase</keyword>
<dbReference type="Gene3D" id="1.10.20.60">
    <property type="entry name" value="Glu-tRNAGln amidotransferase C subunit, N-terminal domain"/>
    <property type="match status" value="1"/>
</dbReference>
<gene>
    <name evidence="1 2" type="primary">gatC</name>
    <name evidence="2" type="ORF">HYZ11_03555</name>
</gene>
<keyword evidence="1" id="KW-0648">Protein biosynthesis</keyword>
<dbReference type="GO" id="GO:0050567">
    <property type="term" value="F:glutaminyl-tRNA synthase (glutamine-hydrolyzing) activity"/>
    <property type="evidence" value="ECO:0007669"/>
    <property type="project" value="UniProtKB-UniRule"/>
</dbReference>
<evidence type="ECO:0000256" key="1">
    <source>
        <dbReference type="HAMAP-Rule" id="MF_00122"/>
    </source>
</evidence>
<dbReference type="NCBIfam" id="TIGR00135">
    <property type="entry name" value="gatC"/>
    <property type="match status" value="1"/>
</dbReference>
<dbReference type="GO" id="GO:0006412">
    <property type="term" value="P:translation"/>
    <property type="evidence" value="ECO:0007669"/>
    <property type="project" value="UniProtKB-UniRule"/>
</dbReference>
<keyword evidence="1" id="KW-0547">Nucleotide-binding</keyword>
<organism evidence="2 3">
    <name type="scientific">Tectimicrobiota bacterium</name>
    <dbReference type="NCBI Taxonomy" id="2528274"/>
    <lineage>
        <taxon>Bacteria</taxon>
        <taxon>Pseudomonadati</taxon>
        <taxon>Nitrospinota/Tectimicrobiota group</taxon>
        <taxon>Candidatus Tectimicrobiota</taxon>
    </lineage>
</organism>
<protein>
    <recommendedName>
        <fullName evidence="1">Aspartyl/glutamyl-tRNA(Asn/Gln) amidotransferase subunit C</fullName>
        <shortName evidence="1">Asp/Glu-ADT subunit C</shortName>
        <ecNumber evidence="1">6.3.5.-</ecNumber>
    </recommendedName>
</protein>
<dbReference type="AlphaFoldDB" id="A0A932HYU5"/>
<dbReference type="EMBL" id="JACPUR010000007">
    <property type="protein sequence ID" value="MBI3126662.1"/>
    <property type="molecule type" value="Genomic_DNA"/>
</dbReference>
<dbReference type="InterPro" id="IPR003837">
    <property type="entry name" value="GatC"/>
</dbReference>
<keyword evidence="1" id="KW-0067">ATP-binding</keyword>
<comment type="function">
    <text evidence="1">Allows the formation of correctly charged Asn-tRNA(Asn) or Gln-tRNA(Gln) through the transamidation of misacylated Asp-tRNA(Asn) or Glu-tRNA(Gln) in organisms which lack either or both of asparaginyl-tRNA or glutaminyl-tRNA synthetases. The reaction takes place in the presence of glutamine and ATP through an activated phospho-Asp-tRNA(Asn) or phospho-Glu-tRNA(Gln).</text>
</comment>
<comment type="subunit">
    <text evidence="1">Heterotrimer of A, B and C subunits.</text>
</comment>
<accession>A0A932HYU5</accession>